<comment type="caution">
    <text evidence="1">The sequence shown here is derived from an EMBL/GenBank/DDBJ whole genome shotgun (WGS) entry which is preliminary data.</text>
</comment>
<organism evidence="1">
    <name type="scientific">marine sediment metagenome</name>
    <dbReference type="NCBI Taxonomy" id="412755"/>
    <lineage>
        <taxon>unclassified sequences</taxon>
        <taxon>metagenomes</taxon>
        <taxon>ecological metagenomes</taxon>
    </lineage>
</organism>
<accession>X0UNB2</accession>
<proteinExistence type="predicted"/>
<gene>
    <name evidence="1" type="ORF">S01H1_20810</name>
</gene>
<protein>
    <submittedName>
        <fullName evidence="1">Uncharacterized protein</fullName>
    </submittedName>
</protein>
<sequence>MKKETKLWQWIFNWELLYDLISLAVREEIDAKELIICADKQGFDIYRVNPLELP</sequence>
<dbReference type="AlphaFoldDB" id="X0UNB2"/>
<reference evidence="1" key="1">
    <citation type="journal article" date="2014" name="Front. Microbiol.">
        <title>High frequency of phylogenetically diverse reductive dehalogenase-homologous genes in deep subseafloor sedimentary metagenomes.</title>
        <authorList>
            <person name="Kawai M."/>
            <person name="Futagami T."/>
            <person name="Toyoda A."/>
            <person name="Takaki Y."/>
            <person name="Nishi S."/>
            <person name="Hori S."/>
            <person name="Arai W."/>
            <person name="Tsubouchi T."/>
            <person name="Morono Y."/>
            <person name="Uchiyama I."/>
            <person name="Ito T."/>
            <person name="Fujiyama A."/>
            <person name="Inagaki F."/>
            <person name="Takami H."/>
        </authorList>
    </citation>
    <scope>NUCLEOTIDE SEQUENCE</scope>
    <source>
        <strain evidence="1">Expedition CK06-06</strain>
    </source>
</reference>
<name>X0UNB2_9ZZZZ</name>
<dbReference type="EMBL" id="BARS01011440">
    <property type="protein sequence ID" value="GAF89955.1"/>
    <property type="molecule type" value="Genomic_DNA"/>
</dbReference>
<evidence type="ECO:0000313" key="1">
    <source>
        <dbReference type="EMBL" id="GAF89955.1"/>
    </source>
</evidence>